<dbReference type="Pfam" id="PF07993">
    <property type="entry name" value="NAD_binding_4"/>
    <property type="match status" value="1"/>
</dbReference>
<dbReference type="PANTHER" id="PTHR11011:SF60">
    <property type="entry name" value="FATTY ACYL-COA REDUCTASE-RELATED"/>
    <property type="match status" value="1"/>
</dbReference>
<keyword evidence="4" id="KW-1133">Transmembrane helix</keyword>
<organism evidence="7 9">
    <name type="scientific">Melipona bicolor</name>
    <dbReference type="NCBI Taxonomy" id="60889"/>
    <lineage>
        <taxon>Eukaryota</taxon>
        <taxon>Metazoa</taxon>
        <taxon>Ecdysozoa</taxon>
        <taxon>Arthropoda</taxon>
        <taxon>Hexapoda</taxon>
        <taxon>Insecta</taxon>
        <taxon>Pterygota</taxon>
        <taxon>Neoptera</taxon>
        <taxon>Endopterygota</taxon>
        <taxon>Hymenoptera</taxon>
        <taxon>Apocrita</taxon>
        <taxon>Aculeata</taxon>
        <taxon>Apoidea</taxon>
        <taxon>Anthophila</taxon>
        <taxon>Apidae</taxon>
        <taxon>Melipona</taxon>
    </lineage>
</organism>
<evidence type="ECO:0000256" key="1">
    <source>
        <dbReference type="ARBA" id="ARBA00005928"/>
    </source>
</evidence>
<evidence type="ECO:0000256" key="3">
    <source>
        <dbReference type="ARBA" id="ARBA00023098"/>
    </source>
</evidence>
<name>A0AA40FFM5_9HYME</name>
<dbReference type="EMBL" id="JAHYIQ010000045">
    <property type="protein sequence ID" value="KAK1118141.1"/>
    <property type="molecule type" value="Genomic_DNA"/>
</dbReference>
<dbReference type="InterPro" id="IPR033640">
    <property type="entry name" value="FAR_C"/>
</dbReference>
<proteinExistence type="inferred from homology"/>
<feature type="transmembrane region" description="Helical" evidence="4">
    <location>
        <begin position="370"/>
        <end position="396"/>
    </location>
</feature>
<dbReference type="CDD" id="cd05236">
    <property type="entry name" value="FAR-N_SDR_e"/>
    <property type="match status" value="1"/>
</dbReference>
<evidence type="ECO:0000259" key="5">
    <source>
        <dbReference type="Pfam" id="PF03015"/>
    </source>
</evidence>
<keyword evidence="4" id="KW-0521">NADP</keyword>
<dbReference type="EC" id="1.2.1.84" evidence="4"/>
<comment type="catalytic activity">
    <reaction evidence="4">
        <text>a long-chain fatty acyl-CoA + 2 NADPH + 2 H(+) = a long-chain primary fatty alcohol + 2 NADP(+) + CoA</text>
        <dbReference type="Rhea" id="RHEA:52716"/>
        <dbReference type="ChEBI" id="CHEBI:15378"/>
        <dbReference type="ChEBI" id="CHEBI:57287"/>
        <dbReference type="ChEBI" id="CHEBI:57783"/>
        <dbReference type="ChEBI" id="CHEBI:58349"/>
        <dbReference type="ChEBI" id="CHEBI:77396"/>
        <dbReference type="ChEBI" id="CHEBI:83139"/>
        <dbReference type="EC" id="1.2.1.84"/>
    </reaction>
</comment>
<dbReference type="InterPro" id="IPR013120">
    <property type="entry name" value="FAR_NAD-bd"/>
</dbReference>
<dbReference type="AlphaFoldDB" id="A0AA40FFM5"/>
<accession>A0AA40FFM5</accession>
<dbReference type="SUPFAM" id="SSF51735">
    <property type="entry name" value="NAD(P)-binding Rossmann-fold domains"/>
    <property type="match status" value="1"/>
</dbReference>
<evidence type="ECO:0000256" key="2">
    <source>
        <dbReference type="ARBA" id="ARBA00022516"/>
    </source>
</evidence>
<keyword evidence="3 4" id="KW-0443">Lipid metabolism</keyword>
<dbReference type="Gene3D" id="3.40.50.720">
    <property type="entry name" value="NAD(P)-binding Rossmann-like Domain"/>
    <property type="match status" value="1"/>
</dbReference>
<dbReference type="InterPro" id="IPR026055">
    <property type="entry name" value="FAR"/>
</dbReference>
<reference evidence="7" key="1">
    <citation type="submission" date="2021-10" db="EMBL/GenBank/DDBJ databases">
        <title>Melipona bicolor Genome sequencing and assembly.</title>
        <authorList>
            <person name="Araujo N.S."/>
            <person name="Arias M.C."/>
        </authorList>
    </citation>
    <scope>NUCLEOTIDE SEQUENCE</scope>
    <source>
        <strain evidence="7">USP_2M_L1-L4_2017</strain>
        <tissue evidence="7">Whole body</tissue>
    </source>
</reference>
<dbReference type="GO" id="GO:0080019">
    <property type="term" value="F:alcohol-forming very long-chain fatty acyl-CoA reductase activity"/>
    <property type="evidence" value="ECO:0007669"/>
    <property type="project" value="InterPro"/>
</dbReference>
<dbReference type="GO" id="GO:0102965">
    <property type="term" value="F:alcohol-forming long-chain fatty acyl-CoA reductase activity"/>
    <property type="evidence" value="ECO:0007669"/>
    <property type="project" value="UniProtKB-EC"/>
</dbReference>
<dbReference type="GO" id="GO:0005777">
    <property type="term" value="C:peroxisome"/>
    <property type="evidence" value="ECO:0007669"/>
    <property type="project" value="TreeGrafter"/>
</dbReference>
<keyword evidence="4" id="KW-0472">Membrane</keyword>
<feature type="domain" description="Thioester reductase (TE)" evidence="6">
    <location>
        <begin position="32"/>
        <end position="306"/>
    </location>
</feature>
<comment type="caution">
    <text evidence="7">The sequence shown here is derived from an EMBL/GenBank/DDBJ whole genome shotgun (WGS) entry which is preliminary data.</text>
</comment>
<dbReference type="Proteomes" id="UP001177670">
    <property type="component" value="Unassembled WGS sequence"/>
</dbReference>
<dbReference type="InterPro" id="IPR036291">
    <property type="entry name" value="NAD(P)-bd_dom_sf"/>
</dbReference>
<keyword evidence="4" id="KW-0812">Transmembrane</keyword>
<keyword evidence="2 4" id="KW-0444">Lipid biosynthesis</keyword>
<evidence type="ECO:0000313" key="7">
    <source>
        <dbReference type="EMBL" id="KAK1118141.1"/>
    </source>
</evidence>
<evidence type="ECO:0000256" key="4">
    <source>
        <dbReference type="RuleBase" id="RU363097"/>
    </source>
</evidence>
<sequence length="517" mass="59328">MSEVQEARRSTKEESNCKSQIQKFYAGKHILLTGCTGYLGTIILEKILRTCAEISKLYILVREKRNVAIEDRMKKLFENEVFDRLRESNPNYMEKLVLIYGDLEKEDLGLSPENRRCLIENVNIIIHNASVVRFDVKPSQLLRTNVIATEKLLQLATECPHLEIFAYVSTAYSHPSKIIKEEKFYASPADLKLIEDVIKADEENEGGISNEAIRDIIGDWWNLYPFSKATAEGLVEAYGRKRSLPCIVYRPSIVVGAYSEPTPGWVGNKNGTVLVFRAIRAGLVHVLQSDESESNMDLIPVDMTVNGLLASIWDYVAHRETHEPRVYNYGSSDWNPLPNKKLHEYELEVAHAYPLTGMVWYPFLLQINNFYVFSILFTLFSIIPGILADLVFLLLWKKPMIVPILKSVILNYATLRRYLCPKRILKTDNLKGVLNFANSADMKEFFFDLSAMDWHKLIQVSNRGLRKLIKEPLEPTPAALKKYRNLKILHYTVVGLVVLLSLNFFYRIMCSIFSFLA</sequence>
<comment type="similarity">
    <text evidence="1 4">Belongs to the fatty acyl-CoA reductase family.</text>
</comment>
<dbReference type="Pfam" id="PF03015">
    <property type="entry name" value="Sterile"/>
    <property type="match status" value="1"/>
</dbReference>
<comment type="function">
    <text evidence="4">Catalyzes the reduction of fatty acyl-CoA to fatty alcohols.</text>
</comment>
<dbReference type="EMBL" id="JAHYIQ010000021">
    <property type="protein sequence ID" value="KAK1122922.1"/>
    <property type="molecule type" value="Genomic_DNA"/>
</dbReference>
<protein>
    <recommendedName>
        <fullName evidence="4">Fatty acyl-CoA reductase</fullName>
        <ecNumber evidence="4">1.2.1.84</ecNumber>
    </recommendedName>
</protein>
<evidence type="ECO:0000259" key="6">
    <source>
        <dbReference type="Pfam" id="PF07993"/>
    </source>
</evidence>
<feature type="transmembrane region" description="Helical" evidence="4">
    <location>
        <begin position="488"/>
        <end position="516"/>
    </location>
</feature>
<evidence type="ECO:0000313" key="8">
    <source>
        <dbReference type="EMBL" id="KAK1122922.1"/>
    </source>
</evidence>
<gene>
    <name evidence="8" type="ORF">K0M31_008560</name>
    <name evidence="7" type="ORF">K0M31_015416</name>
</gene>
<keyword evidence="9" id="KW-1185">Reference proteome</keyword>
<keyword evidence="4" id="KW-0560">Oxidoreductase</keyword>
<dbReference type="GO" id="GO:0035336">
    <property type="term" value="P:long-chain fatty-acyl-CoA metabolic process"/>
    <property type="evidence" value="ECO:0007669"/>
    <property type="project" value="TreeGrafter"/>
</dbReference>
<evidence type="ECO:0000313" key="9">
    <source>
        <dbReference type="Proteomes" id="UP001177670"/>
    </source>
</evidence>
<dbReference type="PANTHER" id="PTHR11011">
    <property type="entry name" value="MALE STERILITY PROTEIN 2-RELATED"/>
    <property type="match status" value="1"/>
</dbReference>
<feature type="domain" description="Fatty acyl-CoA reductase C-terminal" evidence="5">
    <location>
        <begin position="381"/>
        <end position="468"/>
    </location>
</feature>